<proteinExistence type="predicted"/>
<dbReference type="Proteomes" id="UP001202289">
    <property type="component" value="Unassembled WGS sequence"/>
</dbReference>
<comment type="caution">
    <text evidence="1">The sequence shown here is derived from an EMBL/GenBank/DDBJ whole genome shotgun (WGS) entry which is preliminary data.</text>
</comment>
<name>A0ACC6A3B8_9BACI</name>
<protein>
    <submittedName>
        <fullName evidence="1">DUF3953 domain-containing protein</fullName>
    </submittedName>
</protein>
<dbReference type="EMBL" id="JAMBOP010000001">
    <property type="protein sequence ID" value="MCM3734532.1"/>
    <property type="molecule type" value="Genomic_DNA"/>
</dbReference>
<keyword evidence="2" id="KW-1185">Reference proteome</keyword>
<gene>
    <name evidence="1" type="ORF">M3215_01425</name>
</gene>
<reference evidence="1" key="1">
    <citation type="submission" date="2022-05" db="EMBL/GenBank/DDBJ databases">
        <title>Comparative Genomics of Spacecraft Associated Microbes.</title>
        <authorList>
            <person name="Tran M.T."/>
            <person name="Wright A."/>
            <person name="Seuylemezian A."/>
            <person name="Eisen J."/>
            <person name="Coil D."/>
        </authorList>
    </citation>
    <scope>NUCLEOTIDE SEQUENCE</scope>
    <source>
        <strain evidence="1">FAIRING 10M-2.2</strain>
    </source>
</reference>
<organism evidence="1 2">
    <name type="scientific">Bacillus cytotoxicus</name>
    <dbReference type="NCBI Taxonomy" id="580165"/>
    <lineage>
        <taxon>Bacteria</taxon>
        <taxon>Bacillati</taxon>
        <taxon>Bacillota</taxon>
        <taxon>Bacilli</taxon>
        <taxon>Bacillales</taxon>
        <taxon>Bacillaceae</taxon>
        <taxon>Bacillus</taxon>
        <taxon>Bacillus cereus group</taxon>
    </lineage>
</organism>
<sequence length="76" mass="8608">MLTGLRIFFGLLTVAIGIYSLSTQDVTLIPYTQLSLAITFIFIGISERKAERKDMGMTSFFVSGFLFFVVILMFLR</sequence>
<evidence type="ECO:0000313" key="1">
    <source>
        <dbReference type="EMBL" id="MCM3734532.1"/>
    </source>
</evidence>
<evidence type="ECO:0000313" key="2">
    <source>
        <dbReference type="Proteomes" id="UP001202289"/>
    </source>
</evidence>
<accession>A0ACC6A3B8</accession>